<keyword evidence="2" id="KW-1185">Reference proteome</keyword>
<accession>A0ABP9D6A4</accession>
<protein>
    <submittedName>
        <fullName evidence="1">Uncharacterized protein</fullName>
    </submittedName>
</protein>
<organism evidence="1 2">
    <name type="scientific">Streptomyces ziwulingensis</name>
    <dbReference type="NCBI Taxonomy" id="1045501"/>
    <lineage>
        <taxon>Bacteria</taxon>
        <taxon>Bacillati</taxon>
        <taxon>Actinomycetota</taxon>
        <taxon>Actinomycetes</taxon>
        <taxon>Kitasatosporales</taxon>
        <taxon>Streptomycetaceae</taxon>
        <taxon>Streptomyces</taxon>
    </lineage>
</organism>
<proteinExistence type="predicted"/>
<dbReference type="EMBL" id="BAABIG010000166">
    <property type="protein sequence ID" value="GAA4828778.1"/>
    <property type="molecule type" value="Genomic_DNA"/>
</dbReference>
<dbReference type="Proteomes" id="UP001501265">
    <property type="component" value="Unassembled WGS sequence"/>
</dbReference>
<reference evidence="2" key="1">
    <citation type="journal article" date="2019" name="Int. J. Syst. Evol. Microbiol.">
        <title>The Global Catalogue of Microorganisms (GCM) 10K type strain sequencing project: providing services to taxonomists for standard genome sequencing and annotation.</title>
        <authorList>
            <consortium name="The Broad Institute Genomics Platform"/>
            <consortium name="The Broad Institute Genome Sequencing Center for Infectious Disease"/>
            <person name="Wu L."/>
            <person name="Ma J."/>
        </authorList>
    </citation>
    <scope>NUCLEOTIDE SEQUENCE [LARGE SCALE GENOMIC DNA]</scope>
    <source>
        <strain evidence="2">JCM 18081</strain>
    </source>
</reference>
<sequence length="58" mass="6824">MISRQMVELIDVLGSQSCLNSVYDEYLLELFSQRYQKSLRLPTVLYLRNILIKELSLS</sequence>
<evidence type="ECO:0000313" key="2">
    <source>
        <dbReference type="Proteomes" id="UP001501265"/>
    </source>
</evidence>
<evidence type="ECO:0000313" key="1">
    <source>
        <dbReference type="EMBL" id="GAA4828778.1"/>
    </source>
</evidence>
<name>A0ABP9D6A4_9ACTN</name>
<gene>
    <name evidence="1" type="ORF">GCM10023220_71750</name>
</gene>
<comment type="caution">
    <text evidence="1">The sequence shown here is derived from an EMBL/GenBank/DDBJ whole genome shotgun (WGS) entry which is preliminary data.</text>
</comment>